<keyword evidence="6 9" id="KW-1133">Transmembrane helix</keyword>
<dbReference type="GO" id="GO:0000139">
    <property type="term" value="C:Golgi membrane"/>
    <property type="evidence" value="ECO:0007669"/>
    <property type="project" value="UniProtKB-SubCell"/>
</dbReference>
<evidence type="ECO:0000256" key="2">
    <source>
        <dbReference type="ARBA" id="ARBA00022448"/>
    </source>
</evidence>
<comment type="caution">
    <text evidence="9">Lacks conserved residue(s) required for the propagation of feature annotation.</text>
</comment>
<protein>
    <recommendedName>
        <fullName evidence="9">Protein YIF1</fullName>
    </recommendedName>
</protein>
<dbReference type="Pfam" id="PF03878">
    <property type="entry name" value="YIF1"/>
    <property type="match status" value="1"/>
</dbReference>
<evidence type="ECO:0000256" key="4">
    <source>
        <dbReference type="ARBA" id="ARBA00022824"/>
    </source>
</evidence>
<accession>A0A0C2MHH8</accession>
<gene>
    <name evidence="10" type="ORF">RF11_05818</name>
</gene>
<comment type="function">
    <text evidence="9">Has a role in transport between endoplasmic reticulum and Golgi.</text>
</comment>
<sequence length="211" mass="24254">MSKYHFEMNDFYRPNYEKTSPQNNPDYSLLNNSGFYNPQFTSSPAQHVPNYGQAAFVTAAKFIDPNKLASDGLGVISQQVEKSHFIATLKQYFDVDLFYIYKKLTYLFVPFVQKDWGRLHDDPNVSPKANHHSLDLYIPVMSFMTYVFICSLFLGYHHLFSPESLGKLVSKCIGCLVFEVAAFMLIFVITGYGSRLSFIYLLALCAYKYTK</sequence>
<dbReference type="OMA" id="VEIMALY"/>
<organism evidence="10 11">
    <name type="scientific">Thelohanellus kitauei</name>
    <name type="common">Myxosporean</name>
    <dbReference type="NCBI Taxonomy" id="669202"/>
    <lineage>
        <taxon>Eukaryota</taxon>
        <taxon>Metazoa</taxon>
        <taxon>Cnidaria</taxon>
        <taxon>Myxozoa</taxon>
        <taxon>Myxosporea</taxon>
        <taxon>Bivalvulida</taxon>
        <taxon>Platysporina</taxon>
        <taxon>Myxobolidae</taxon>
        <taxon>Thelohanellus</taxon>
    </lineage>
</organism>
<dbReference type="GO" id="GO:0005789">
    <property type="term" value="C:endoplasmic reticulum membrane"/>
    <property type="evidence" value="ECO:0007669"/>
    <property type="project" value="UniProtKB-SubCell"/>
</dbReference>
<evidence type="ECO:0000313" key="10">
    <source>
        <dbReference type="EMBL" id="KII61101.1"/>
    </source>
</evidence>
<feature type="transmembrane region" description="Helical" evidence="9">
    <location>
        <begin position="168"/>
        <end position="192"/>
    </location>
</feature>
<comment type="subcellular location">
    <subcellularLocation>
        <location evidence="9">Endoplasmic reticulum membrane</location>
        <topology evidence="9">Multi-pass membrane protein</topology>
    </subcellularLocation>
    <subcellularLocation>
        <location evidence="9">Golgi apparatus membrane</location>
        <topology evidence="9">Multi-pass membrane protein</topology>
    </subcellularLocation>
</comment>
<keyword evidence="5 9" id="KW-0653">Protein transport</keyword>
<keyword evidence="3 9" id="KW-0812">Transmembrane</keyword>
<keyword evidence="11" id="KW-1185">Reference proteome</keyword>
<dbReference type="GO" id="GO:0005793">
    <property type="term" value="C:endoplasmic reticulum-Golgi intermediate compartment"/>
    <property type="evidence" value="ECO:0007669"/>
    <property type="project" value="UniProtKB-UniRule"/>
</dbReference>
<dbReference type="GO" id="GO:0030134">
    <property type="term" value="C:COPII-coated ER to Golgi transport vesicle"/>
    <property type="evidence" value="ECO:0007669"/>
    <property type="project" value="TreeGrafter"/>
</dbReference>
<dbReference type="GO" id="GO:0015031">
    <property type="term" value="P:protein transport"/>
    <property type="evidence" value="ECO:0007669"/>
    <property type="project" value="UniProtKB-KW"/>
</dbReference>
<proteinExistence type="inferred from homology"/>
<evidence type="ECO:0000256" key="7">
    <source>
        <dbReference type="ARBA" id="ARBA00023034"/>
    </source>
</evidence>
<keyword evidence="8 9" id="KW-0472">Membrane</keyword>
<dbReference type="InterPro" id="IPR005578">
    <property type="entry name" value="Yif1_fam"/>
</dbReference>
<keyword evidence="4 9" id="KW-0256">Endoplasmic reticulum</keyword>
<evidence type="ECO:0000256" key="6">
    <source>
        <dbReference type="ARBA" id="ARBA00022989"/>
    </source>
</evidence>
<dbReference type="PANTHER" id="PTHR14083">
    <property type="entry name" value="YIP1 INTERACTING FACTOR HOMOLOG YIF1 PROTEIN"/>
    <property type="match status" value="1"/>
</dbReference>
<evidence type="ECO:0000313" key="11">
    <source>
        <dbReference type="Proteomes" id="UP000031668"/>
    </source>
</evidence>
<comment type="caution">
    <text evidence="10">The sequence shown here is derived from an EMBL/GenBank/DDBJ whole genome shotgun (WGS) entry which is preliminary data.</text>
</comment>
<evidence type="ECO:0000256" key="9">
    <source>
        <dbReference type="RuleBase" id="RU368073"/>
    </source>
</evidence>
<feature type="transmembrane region" description="Helical" evidence="9">
    <location>
        <begin position="136"/>
        <end position="156"/>
    </location>
</feature>
<keyword evidence="7 9" id="KW-0333">Golgi apparatus</keyword>
<evidence type="ECO:0000256" key="5">
    <source>
        <dbReference type="ARBA" id="ARBA00022927"/>
    </source>
</evidence>
<reference evidence="10 11" key="1">
    <citation type="journal article" date="2014" name="Genome Biol. Evol.">
        <title>The genome of the myxosporean Thelohanellus kitauei shows adaptations to nutrient acquisition within its fish host.</title>
        <authorList>
            <person name="Yang Y."/>
            <person name="Xiong J."/>
            <person name="Zhou Z."/>
            <person name="Huo F."/>
            <person name="Miao W."/>
            <person name="Ran C."/>
            <person name="Liu Y."/>
            <person name="Zhang J."/>
            <person name="Feng J."/>
            <person name="Wang M."/>
            <person name="Wang M."/>
            <person name="Wang L."/>
            <person name="Yao B."/>
        </authorList>
    </citation>
    <scope>NUCLEOTIDE SEQUENCE [LARGE SCALE GENOMIC DNA]</scope>
    <source>
        <strain evidence="10">Wuqing</strain>
    </source>
</reference>
<dbReference type="GO" id="GO:0006888">
    <property type="term" value="P:endoplasmic reticulum to Golgi vesicle-mediated transport"/>
    <property type="evidence" value="ECO:0007669"/>
    <property type="project" value="UniProtKB-UniRule"/>
</dbReference>
<evidence type="ECO:0000256" key="8">
    <source>
        <dbReference type="ARBA" id="ARBA00023136"/>
    </source>
</evidence>
<dbReference type="PANTHER" id="PTHR14083:SF0">
    <property type="entry name" value="YIP1D-INTERACTING FACTOR 1, ISOFORM C"/>
    <property type="match status" value="1"/>
</dbReference>
<dbReference type="Proteomes" id="UP000031668">
    <property type="component" value="Unassembled WGS sequence"/>
</dbReference>
<evidence type="ECO:0000256" key="1">
    <source>
        <dbReference type="ARBA" id="ARBA00009727"/>
    </source>
</evidence>
<keyword evidence="2 9" id="KW-0813">Transport</keyword>
<dbReference type="OrthoDB" id="337750at2759"/>
<dbReference type="EMBL" id="JWZT01005379">
    <property type="protein sequence ID" value="KII61101.1"/>
    <property type="molecule type" value="Genomic_DNA"/>
</dbReference>
<comment type="similarity">
    <text evidence="1 9">Belongs to the YIF1 family.</text>
</comment>
<name>A0A0C2MHH8_THEKT</name>
<dbReference type="AlphaFoldDB" id="A0A0C2MHH8"/>
<evidence type="ECO:0000256" key="3">
    <source>
        <dbReference type="ARBA" id="ARBA00022692"/>
    </source>
</evidence>